<dbReference type="Proteomes" id="UP000334990">
    <property type="component" value="Unassembled WGS sequence"/>
</dbReference>
<evidence type="ECO:0000313" key="4">
    <source>
        <dbReference type="EMBL" id="GES06096.1"/>
    </source>
</evidence>
<feature type="transmembrane region" description="Helical" evidence="2">
    <location>
        <begin position="62"/>
        <end position="83"/>
    </location>
</feature>
<feature type="transmembrane region" description="Helical" evidence="2">
    <location>
        <begin position="36"/>
        <end position="55"/>
    </location>
</feature>
<keyword evidence="2" id="KW-0812">Transmembrane</keyword>
<evidence type="ECO:0000256" key="2">
    <source>
        <dbReference type="SAM" id="Phobius"/>
    </source>
</evidence>
<dbReference type="InterPro" id="IPR038507">
    <property type="entry name" value="YcnI-like_sf"/>
</dbReference>
<feature type="transmembrane region" description="Helical" evidence="2">
    <location>
        <begin position="12"/>
        <end position="30"/>
    </location>
</feature>
<name>A0A5M3WBA3_9ACTN</name>
<dbReference type="Gene3D" id="2.60.40.2230">
    <property type="entry name" value="Uncharacterised protein YcnI-like PF07987, DUF1775"/>
    <property type="match status" value="1"/>
</dbReference>
<dbReference type="CDD" id="cd08545">
    <property type="entry name" value="YcnI_like"/>
    <property type="match status" value="1"/>
</dbReference>
<dbReference type="Pfam" id="PF07987">
    <property type="entry name" value="DUF1775"/>
    <property type="match status" value="1"/>
</dbReference>
<feature type="region of interest" description="Disordered" evidence="1">
    <location>
        <begin position="379"/>
        <end position="422"/>
    </location>
</feature>
<sequence>MRAHFPLRLLRSAAFTAVCVVLAALGHWFAGGASPGIGTALVSAGAVMTVTVVLAGRERSPAVVVGLLVAAQLILHELFAAPAGPPHAHVLSVDVGMLLCHGVAAAITGWVLARGETALWSVVRLRRRPPVPDPAIRACPTRNATTGRDAGVPPRAAVRSSAPVRRPAAWSSASSRFLNPRPSTCSGVSGIPHTKVESSMSVSIAGRRTGIVAAAAFAVVLGLAVPALAHVTIQPGTAEKGGFTKIAFRVPNERDDASTTKLEVTFPTDTPLPFVSVKPIPGWDTKLTEGKLPKPVVSDDGDSVDEAVLKITWTGGKIAPGEFQEFEVSVGPLPEDVDQIVFPTEQTYSSGEVVKWADAPAADGSEAEHPAPVLKLVAPTGEDDHHGTAAVSPSAAPTTAAPSVSPAAASDHDTAAASSSSDGTARLLGGLGIAVGVVGAAIGVLGLRRSRAQ</sequence>
<evidence type="ECO:0000256" key="1">
    <source>
        <dbReference type="SAM" id="MobiDB-lite"/>
    </source>
</evidence>
<dbReference type="AlphaFoldDB" id="A0A5M3WBA3"/>
<comment type="caution">
    <text evidence="4">The sequence shown here is derived from an EMBL/GenBank/DDBJ whole genome shotgun (WGS) entry which is preliminary data.</text>
</comment>
<proteinExistence type="predicted"/>
<keyword evidence="5" id="KW-1185">Reference proteome</keyword>
<evidence type="ECO:0000313" key="5">
    <source>
        <dbReference type="Proteomes" id="UP000334990"/>
    </source>
</evidence>
<dbReference type="InterPro" id="IPR012533">
    <property type="entry name" value="YcnI-copper_dom"/>
</dbReference>
<protein>
    <recommendedName>
        <fullName evidence="3">YncI copper-binding domain-containing protein</fullName>
    </recommendedName>
</protein>
<organism evidence="4 5">
    <name type="scientific">Acrocarpospora corrugata</name>
    <dbReference type="NCBI Taxonomy" id="35763"/>
    <lineage>
        <taxon>Bacteria</taxon>
        <taxon>Bacillati</taxon>
        <taxon>Actinomycetota</taxon>
        <taxon>Actinomycetes</taxon>
        <taxon>Streptosporangiales</taxon>
        <taxon>Streptosporangiaceae</taxon>
        <taxon>Acrocarpospora</taxon>
    </lineage>
</organism>
<keyword evidence="2" id="KW-0472">Membrane</keyword>
<feature type="transmembrane region" description="Helical" evidence="2">
    <location>
        <begin position="210"/>
        <end position="229"/>
    </location>
</feature>
<dbReference type="EMBL" id="BLAD01000129">
    <property type="protein sequence ID" value="GES06096.1"/>
    <property type="molecule type" value="Genomic_DNA"/>
</dbReference>
<feature type="transmembrane region" description="Helical" evidence="2">
    <location>
        <begin position="427"/>
        <end position="447"/>
    </location>
</feature>
<evidence type="ECO:0000259" key="3">
    <source>
        <dbReference type="Pfam" id="PF07987"/>
    </source>
</evidence>
<feature type="compositionally biased region" description="Low complexity" evidence="1">
    <location>
        <begin position="388"/>
        <end position="422"/>
    </location>
</feature>
<feature type="transmembrane region" description="Helical" evidence="2">
    <location>
        <begin position="95"/>
        <end position="113"/>
    </location>
</feature>
<reference evidence="4 5" key="1">
    <citation type="submission" date="2019-10" db="EMBL/GenBank/DDBJ databases">
        <title>Whole genome shotgun sequence of Acrocarpospora corrugata NBRC 13972.</title>
        <authorList>
            <person name="Ichikawa N."/>
            <person name="Kimura A."/>
            <person name="Kitahashi Y."/>
            <person name="Komaki H."/>
            <person name="Oguchi A."/>
        </authorList>
    </citation>
    <scope>NUCLEOTIDE SEQUENCE [LARGE SCALE GENOMIC DNA]</scope>
    <source>
        <strain evidence="4 5">NBRC 13972</strain>
    </source>
</reference>
<keyword evidence="2" id="KW-1133">Transmembrane helix</keyword>
<gene>
    <name evidence="4" type="ORF">Acor_81650</name>
</gene>
<accession>A0A5M3WBA3</accession>
<feature type="domain" description="YncI copper-binding" evidence="3">
    <location>
        <begin position="230"/>
        <end position="376"/>
    </location>
</feature>